<sequence>MNVAMREIPLLWLGIAISVVFIVTAEAQVSAVASFNDSRCAGQMVCSNDALLFTCTVTESTSALASVTLPSGEGVQVTSGNMIQVVDGPLPEGVTVQSHDALVDGVLVNYKLTLSIERASLLGGNPIICTAITVSPLTDEASCPIATDPPGPPESLSQNISANTET</sequence>
<feature type="compositionally biased region" description="Polar residues" evidence="1">
    <location>
        <begin position="155"/>
        <end position="166"/>
    </location>
</feature>
<evidence type="ECO:0000313" key="3">
    <source>
        <dbReference type="EMBL" id="CAI8025148.1"/>
    </source>
</evidence>
<reference evidence="3" key="1">
    <citation type="submission" date="2023-03" db="EMBL/GenBank/DDBJ databases">
        <authorList>
            <person name="Steffen K."/>
            <person name="Cardenas P."/>
        </authorList>
    </citation>
    <scope>NUCLEOTIDE SEQUENCE</scope>
</reference>
<feature type="signal peptide" evidence="2">
    <location>
        <begin position="1"/>
        <end position="27"/>
    </location>
</feature>
<accession>A0AA35WKT6</accession>
<dbReference type="Proteomes" id="UP001174909">
    <property type="component" value="Unassembled WGS sequence"/>
</dbReference>
<feature type="chain" id="PRO_5041397956" evidence="2">
    <location>
        <begin position="28"/>
        <end position="166"/>
    </location>
</feature>
<keyword evidence="2" id="KW-0732">Signal</keyword>
<evidence type="ECO:0000313" key="4">
    <source>
        <dbReference type="Proteomes" id="UP001174909"/>
    </source>
</evidence>
<feature type="non-terminal residue" evidence="3">
    <location>
        <position position="166"/>
    </location>
</feature>
<keyword evidence="4" id="KW-1185">Reference proteome</keyword>
<comment type="caution">
    <text evidence="3">The sequence shown here is derived from an EMBL/GenBank/DDBJ whole genome shotgun (WGS) entry which is preliminary data.</text>
</comment>
<organism evidence="3 4">
    <name type="scientific">Geodia barretti</name>
    <name type="common">Barrett's horny sponge</name>
    <dbReference type="NCBI Taxonomy" id="519541"/>
    <lineage>
        <taxon>Eukaryota</taxon>
        <taxon>Metazoa</taxon>
        <taxon>Porifera</taxon>
        <taxon>Demospongiae</taxon>
        <taxon>Heteroscleromorpha</taxon>
        <taxon>Tetractinellida</taxon>
        <taxon>Astrophorina</taxon>
        <taxon>Geodiidae</taxon>
        <taxon>Geodia</taxon>
    </lineage>
</organism>
<feature type="region of interest" description="Disordered" evidence="1">
    <location>
        <begin position="143"/>
        <end position="166"/>
    </location>
</feature>
<evidence type="ECO:0000256" key="1">
    <source>
        <dbReference type="SAM" id="MobiDB-lite"/>
    </source>
</evidence>
<dbReference type="AlphaFoldDB" id="A0AA35WKT6"/>
<name>A0AA35WKT6_GEOBA</name>
<proteinExistence type="predicted"/>
<dbReference type="EMBL" id="CASHTH010002124">
    <property type="protein sequence ID" value="CAI8025148.1"/>
    <property type="molecule type" value="Genomic_DNA"/>
</dbReference>
<gene>
    <name evidence="3" type="ORF">GBAR_LOCUS14558</name>
</gene>
<protein>
    <submittedName>
        <fullName evidence="3">Uncharacterized protein</fullName>
    </submittedName>
</protein>
<evidence type="ECO:0000256" key="2">
    <source>
        <dbReference type="SAM" id="SignalP"/>
    </source>
</evidence>